<reference evidence="2" key="2">
    <citation type="journal article" date="2021" name="PeerJ">
        <title>Extensive microbial diversity within the chicken gut microbiome revealed by metagenomics and culture.</title>
        <authorList>
            <person name="Gilroy R."/>
            <person name="Ravi A."/>
            <person name="Getino M."/>
            <person name="Pursley I."/>
            <person name="Horton D.L."/>
            <person name="Alikhan N.F."/>
            <person name="Baker D."/>
            <person name="Gharbi K."/>
            <person name="Hall N."/>
            <person name="Watson M."/>
            <person name="Adriaenssens E.M."/>
            <person name="Foster-Nyarko E."/>
            <person name="Jarju S."/>
            <person name="Secka A."/>
            <person name="Antonio M."/>
            <person name="Oren A."/>
            <person name="Chaudhuri R.R."/>
            <person name="La Ragione R."/>
            <person name="Hildebrand F."/>
            <person name="Pallen M.J."/>
        </authorList>
    </citation>
    <scope>NUCLEOTIDE SEQUENCE</scope>
    <source>
        <strain evidence="2">USAMLcec3-3695</strain>
    </source>
</reference>
<keyword evidence="1" id="KW-0472">Membrane</keyword>
<reference evidence="2" key="1">
    <citation type="submission" date="2020-10" db="EMBL/GenBank/DDBJ databases">
        <authorList>
            <person name="Gilroy R."/>
        </authorList>
    </citation>
    <scope>NUCLEOTIDE SEQUENCE</scope>
    <source>
        <strain evidence="2">USAMLcec3-3695</strain>
    </source>
</reference>
<keyword evidence="1" id="KW-0812">Transmembrane</keyword>
<evidence type="ECO:0000256" key="1">
    <source>
        <dbReference type="SAM" id="Phobius"/>
    </source>
</evidence>
<feature type="transmembrane region" description="Helical" evidence="1">
    <location>
        <begin position="36"/>
        <end position="57"/>
    </location>
</feature>
<feature type="transmembrane region" description="Helical" evidence="1">
    <location>
        <begin position="109"/>
        <end position="132"/>
    </location>
</feature>
<evidence type="ECO:0000313" key="3">
    <source>
        <dbReference type="Proteomes" id="UP000824109"/>
    </source>
</evidence>
<accession>A0A9D1MCM1</accession>
<keyword evidence="1" id="KW-1133">Transmembrane helix</keyword>
<sequence>MMRCVLKGVIGAVVFDIVTEIGIILCLNGLNGNYYIEAVAFYGVPVLLCAIVVLTATADKASRCLATLACSAVVCIVFTIVIDKLMRSYLVYERIIHGELSAGDGVGIVSLYMISIIAFIAGGIISLVITAVKSRRWKKIMDSEEYKKFEHDWRNMGQLDYMFGKKVKRVLYTSEMGDHEHCIFCSEKLSYLPGTRHEGYCTTDTKYTYWICPACYEEFKELFRWGRYDEDDKEGVS</sequence>
<protein>
    <submittedName>
        <fullName evidence="2">Uncharacterized protein</fullName>
    </submittedName>
</protein>
<proteinExistence type="predicted"/>
<dbReference type="Proteomes" id="UP000824109">
    <property type="component" value="Unassembled WGS sequence"/>
</dbReference>
<dbReference type="EMBL" id="DVNB01000075">
    <property type="protein sequence ID" value="HIU57567.1"/>
    <property type="molecule type" value="Genomic_DNA"/>
</dbReference>
<name>A0A9D1MCM1_9FIRM</name>
<gene>
    <name evidence="2" type="ORF">IAA61_07110</name>
</gene>
<comment type="caution">
    <text evidence="2">The sequence shown here is derived from an EMBL/GenBank/DDBJ whole genome shotgun (WGS) entry which is preliminary data.</text>
</comment>
<organism evidence="2 3">
    <name type="scientific">Candidatus Ornithomonoglobus merdipullorum</name>
    <dbReference type="NCBI Taxonomy" id="2840895"/>
    <lineage>
        <taxon>Bacteria</taxon>
        <taxon>Bacillati</taxon>
        <taxon>Bacillota</taxon>
        <taxon>Clostridia</taxon>
        <taxon>Candidatus Ornithomonoglobus</taxon>
    </lineage>
</organism>
<feature type="transmembrane region" description="Helical" evidence="1">
    <location>
        <begin position="9"/>
        <end position="30"/>
    </location>
</feature>
<dbReference type="AlphaFoldDB" id="A0A9D1MCM1"/>
<evidence type="ECO:0000313" key="2">
    <source>
        <dbReference type="EMBL" id="HIU57567.1"/>
    </source>
</evidence>
<feature type="transmembrane region" description="Helical" evidence="1">
    <location>
        <begin position="64"/>
        <end position="82"/>
    </location>
</feature>